<evidence type="ECO:0000256" key="1">
    <source>
        <dbReference type="SAM" id="MobiDB-lite"/>
    </source>
</evidence>
<evidence type="ECO:0000313" key="2">
    <source>
        <dbReference type="EMBL" id="PSR74056.1"/>
    </source>
</evidence>
<dbReference type="EMBL" id="MLYV02001024">
    <property type="protein sequence ID" value="PSR74056.1"/>
    <property type="molecule type" value="Genomic_DNA"/>
</dbReference>
<accession>A0A2R6NNQ9</accession>
<feature type="compositionally biased region" description="Acidic residues" evidence="1">
    <location>
        <begin position="295"/>
        <end position="312"/>
    </location>
</feature>
<dbReference type="Proteomes" id="UP000186601">
    <property type="component" value="Unassembled WGS sequence"/>
</dbReference>
<organism evidence="2 3">
    <name type="scientific">Hermanssonia centrifuga</name>
    <dbReference type="NCBI Taxonomy" id="98765"/>
    <lineage>
        <taxon>Eukaryota</taxon>
        <taxon>Fungi</taxon>
        <taxon>Dikarya</taxon>
        <taxon>Basidiomycota</taxon>
        <taxon>Agaricomycotina</taxon>
        <taxon>Agaricomycetes</taxon>
        <taxon>Polyporales</taxon>
        <taxon>Meruliaceae</taxon>
        <taxon>Hermanssonia</taxon>
    </lineage>
</organism>
<feature type="region of interest" description="Disordered" evidence="1">
    <location>
        <begin position="45"/>
        <end position="73"/>
    </location>
</feature>
<keyword evidence="3" id="KW-1185">Reference proteome</keyword>
<sequence>MAIGPDSTVTAVAIAMTQKPSQVAKKASRDTSLMNVSVKISGQAKVKEIKRTGTSKPPKLPKLPNEDAPKKKNASMVDIPLPDVPHAKDIWNATGSIMHTWVHFVSTLENPWDANLTGKEMKMLRKLWTIGFPKSEESISAGTEIHKVSQQRSYDWRSRAGKKGIVHVLEFFKKRGLDTEEQRKEYVTTYGLTYLCMYHDDKIFAERNTAIDEAEAKGDQGLTDQLKLEHAKISKFSEVWNIPTTGFIEGINKLSKRAWKRTLRDARKFIKISSSSSSSVRAVEEQVPDARAMIVDEESEDDSGYTGDLEQD</sequence>
<gene>
    <name evidence="2" type="ORF">PHLCEN_2v10161</name>
</gene>
<feature type="region of interest" description="Disordered" evidence="1">
    <location>
        <begin position="281"/>
        <end position="312"/>
    </location>
</feature>
<protein>
    <submittedName>
        <fullName evidence="2">Uncharacterized protein</fullName>
    </submittedName>
</protein>
<name>A0A2R6NNQ9_9APHY</name>
<comment type="caution">
    <text evidence="2">The sequence shown here is derived from an EMBL/GenBank/DDBJ whole genome shotgun (WGS) entry which is preliminary data.</text>
</comment>
<evidence type="ECO:0000313" key="3">
    <source>
        <dbReference type="Proteomes" id="UP000186601"/>
    </source>
</evidence>
<dbReference type="AlphaFoldDB" id="A0A2R6NNQ9"/>
<proteinExistence type="predicted"/>
<reference evidence="2 3" key="1">
    <citation type="submission" date="2018-02" db="EMBL/GenBank/DDBJ databases">
        <title>Genome sequence of the basidiomycete white-rot fungus Phlebia centrifuga.</title>
        <authorList>
            <person name="Granchi Z."/>
            <person name="Peng M."/>
            <person name="de Vries R.P."/>
            <person name="Hilden K."/>
            <person name="Makela M.R."/>
            <person name="Grigoriev I."/>
            <person name="Riley R."/>
        </authorList>
    </citation>
    <scope>NUCLEOTIDE SEQUENCE [LARGE SCALE GENOMIC DNA]</scope>
    <source>
        <strain evidence="2 3">FBCC195</strain>
    </source>
</reference>